<dbReference type="PANTHER" id="PTHR33406:SF11">
    <property type="entry name" value="MEMBRANE PROTEIN SCO6666-RELATED"/>
    <property type="match status" value="1"/>
</dbReference>
<comment type="caution">
    <text evidence="9">The sequence shown here is derived from an EMBL/GenBank/DDBJ whole genome shotgun (WGS) entry which is preliminary data.</text>
</comment>
<dbReference type="EMBL" id="CAJVAX010000019">
    <property type="protein sequence ID" value="CAG7649537.1"/>
    <property type="molecule type" value="Genomic_DNA"/>
</dbReference>
<proteinExistence type="inferred from homology"/>
<comment type="subcellular location">
    <subcellularLocation>
        <location evidence="1">Cell membrane</location>
        <topology evidence="1">Multi-pass membrane protein</topology>
    </subcellularLocation>
</comment>
<gene>
    <name evidence="9" type="ORF">SBRY_50121</name>
</gene>
<dbReference type="Pfam" id="PF03176">
    <property type="entry name" value="MMPL"/>
    <property type="match status" value="2"/>
</dbReference>
<dbReference type="InterPro" id="IPR004869">
    <property type="entry name" value="MMPL_dom"/>
</dbReference>
<dbReference type="Proteomes" id="UP001153328">
    <property type="component" value="Unassembled WGS sequence"/>
</dbReference>
<evidence type="ECO:0000313" key="10">
    <source>
        <dbReference type="Proteomes" id="UP001153328"/>
    </source>
</evidence>
<feature type="transmembrane region" description="Helical" evidence="7">
    <location>
        <begin position="672"/>
        <end position="695"/>
    </location>
</feature>
<organism evidence="9 10">
    <name type="scientific">Actinacidiphila bryophytorum</name>
    <dbReference type="NCBI Taxonomy" id="1436133"/>
    <lineage>
        <taxon>Bacteria</taxon>
        <taxon>Bacillati</taxon>
        <taxon>Actinomycetota</taxon>
        <taxon>Actinomycetes</taxon>
        <taxon>Kitasatosporales</taxon>
        <taxon>Streptomycetaceae</taxon>
        <taxon>Actinacidiphila</taxon>
    </lineage>
</organism>
<feature type="domain" description="SSD" evidence="8">
    <location>
        <begin position="203"/>
        <end position="335"/>
    </location>
</feature>
<dbReference type="PROSITE" id="PS50156">
    <property type="entry name" value="SSD"/>
    <property type="match status" value="1"/>
</dbReference>
<dbReference type="SUPFAM" id="SSF82866">
    <property type="entry name" value="Multidrug efflux transporter AcrB transmembrane domain"/>
    <property type="match status" value="2"/>
</dbReference>
<keyword evidence="5 7" id="KW-1133">Transmembrane helix</keyword>
<comment type="similarity">
    <text evidence="2">Belongs to the resistance-nodulation-cell division (RND) (TC 2.A.6) family. MmpL subfamily.</text>
</comment>
<feature type="transmembrane region" description="Helical" evidence="7">
    <location>
        <begin position="285"/>
        <end position="306"/>
    </location>
</feature>
<evidence type="ECO:0000313" key="9">
    <source>
        <dbReference type="EMBL" id="CAG7649537.1"/>
    </source>
</evidence>
<keyword evidence="3" id="KW-1003">Cell membrane</keyword>
<feature type="transmembrane region" description="Helical" evidence="7">
    <location>
        <begin position="233"/>
        <end position="257"/>
    </location>
</feature>
<dbReference type="RefSeq" id="WP_251513250.1">
    <property type="nucleotide sequence ID" value="NZ_CAJVAX010000019.1"/>
</dbReference>
<evidence type="ECO:0000256" key="2">
    <source>
        <dbReference type="ARBA" id="ARBA00010157"/>
    </source>
</evidence>
<evidence type="ECO:0000256" key="3">
    <source>
        <dbReference type="ARBA" id="ARBA00022475"/>
    </source>
</evidence>
<dbReference type="InterPro" id="IPR050545">
    <property type="entry name" value="Mycobact_MmpL"/>
</dbReference>
<feature type="transmembrane region" description="Helical" evidence="7">
    <location>
        <begin position="603"/>
        <end position="623"/>
    </location>
</feature>
<dbReference type="InterPro" id="IPR000731">
    <property type="entry name" value="SSD"/>
</dbReference>
<feature type="transmembrane region" description="Helical" evidence="7">
    <location>
        <begin position="538"/>
        <end position="558"/>
    </location>
</feature>
<name>A0A9W4H441_9ACTN</name>
<dbReference type="PANTHER" id="PTHR33406">
    <property type="entry name" value="MEMBRANE PROTEIN MJ1562-RELATED"/>
    <property type="match status" value="1"/>
</dbReference>
<evidence type="ECO:0000259" key="8">
    <source>
        <dbReference type="PROSITE" id="PS50156"/>
    </source>
</evidence>
<feature type="transmembrane region" description="Helical" evidence="7">
    <location>
        <begin position="24"/>
        <end position="44"/>
    </location>
</feature>
<keyword evidence="6 7" id="KW-0472">Membrane</keyword>
<evidence type="ECO:0000256" key="1">
    <source>
        <dbReference type="ARBA" id="ARBA00004651"/>
    </source>
</evidence>
<feature type="transmembrane region" description="Helical" evidence="7">
    <location>
        <begin position="565"/>
        <end position="583"/>
    </location>
</feature>
<keyword evidence="10" id="KW-1185">Reference proteome</keyword>
<keyword evidence="4 7" id="KW-0812">Transmembrane</keyword>
<accession>A0A9W4H441</accession>
<feature type="transmembrane region" description="Helical" evidence="7">
    <location>
        <begin position="372"/>
        <end position="394"/>
    </location>
</feature>
<feature type="transmembrane region" description="Helical" evidence="7">
    <location>
        <begin position="188"/>
        <end position="221"/>
    </location>
</feature>
<evidence type="ECO:0000256" key="5">
    <source>
        <dbReference type="ARBA" id="ARBA00022989"/>
    </source>
</evidence>
<dbReference type="GO" id="GO:0005886">
    <property type="term" value="C:plasma membrane"/>
    <property type="evidence" value="ECO:0007669"/>
    <property type="project" value="UniProtKB-SubCell"/>
</dbReference>
<reference evidence="9" key="1">
    <citation type="submission" date="2021-06" db="EMBL/GenBank/DDBJ databases">
        <authorList>
            <person name="Arsene-Ploetze F."/>
        </authorList>
    </citation>
    <scope>NUCLEOTIDE SEQUENCE</scope>
    <source>
        <strain evidence="9">SBRY1</strain>
    </source>
</reference>
<feature type="transmembrane region" description="Helical" evidence="7">
    <location>
        <begin position="312"/>
        <end position="336"/>
    </location>
</feature>
<sequence length="726" mass="74332">MLLRDVEVVVFLKIGGFVVRRARAVLLVSVVLLVGAVVVGLGAFGKLQTDGAFQDPSADSTTAQRLLDEHFGGADSVVLLVHARSGTVDDPAVSAAGADAARRLAAEPGAAGVVSYWQAHDPGLRSGDGRYALVVGRERTGHEPGSGTLAGLAGSGPGWSVTVGGGAAVGADVTAQVGKSLAVAEAVAVPIILVLLFLAFGSAVAALLPLAIGTVAIMGTFAELSVLGSVTHVAVYAVNLTTALGMSLAIDYALLMVSRYREELARGADPERAVTTAVATAGRTIVFSGTTVVAALAVLLIFPLYFLRSFAYAGIGVVLISMASAVLLLPALLVVLGRRVNAGRLPWAKGGPPSTAAPLWGRAAGLVMRRPLLTALPVVAVLLVLASPLLHVSFGTPDDRVLRTDTSSRSVGDVLRKDFPGSVANAVDVVTEGPVGPADLRTFAAGLSALPGAVRVQTAAGTFAHGRQVSAAGNPGLAGPGGARLSVATAADPRSAAAKRLVHQARDLAAPAGVRAHVGGQTAQLVDTEHAIGSRLPLAGLLIVLTTFVVLFLFTGSVLQPVRSLLLNVLTLSATAGLMVWIFQNGHLSGWLDFAPLPLDTSMLVLLFCIAFGLSMDYEVIVLSRIKELHDRGADNRTAVTEGLANSGRIVTTAAALIAVSFLAFGTSTVSFLQLFGVGAGFAVLVDATLVRVVLVPACQAALGRAAWYAPPAMRRLYARIGVVES</sequence>
<evidence type="ECO:0000256" key="4">
    <source>
        <dbReference type="ARBA" id="ARBA00022692"/>
    </source>
</evidence>
<feature type="transmembrane region" description="Helical" evidence="7">
    <location>
        <begin position="644"/>
        <end position="666"/>
    </location>
</feature>
<dbReference type="AlphaFoldDB" id="A0A9W4H441"/>
<dbReference type="Gene3D" id="1.20.1640.10">
    <property type="entry name" value="Multidrug efflux transporter AcrB transmembrane domain"/>
    <property type="match status" value="2"/>
</dbReference>
<evidence type="ECO:0000256" key="7">
    <source>
        <dbReference type="SAM" id="Phobius"/>
    </source>
</evidence>
<protein>
    <submittedName>
        <fullName evidence="9">RND superfamily drug exporter</fullName>
    </submittedName>
</protein>
<evidence type="ECO:0000256" key="6">
    <source>
        <dbReference type="ARBA" id="ARBA00023136"/>
    </source>
</evidence>